<proteinExistence type="predicted"/>
<accession>A0A9D1PV89</accession>
<evidence type="ECO:0000313" key="5">
    <source>
        <dbReference type="Proteomes" id="UP000886752"/>
    </source>
</evidence>
<evidence type="ECO:0000256" key="1">
    <source>
        <dbReference type="SAM" id="MobiDB-lite"/>
    </source>
</evidence>
<dbReference type="Proteomes" id="UP000886752">
    <property type="component" value="Unassembled WGS sequence"/>
</dbReference>
<dbReference type="InterPro" id="IPR050248">
    <property type="entry name" value="Polysacc_deacetylase_ArnD"/>
</dbReference>
<dbReference type="Pfam" id="PF01522">
    <property type="entry name" value="Polysacc_deac_1"/>
    <property type="match status" value="1"/>
</dbReference>
<name>A0A9D1PV89_9BACT</name>
<reference evidence="4" key="2">
    <citation type="submission" date="2021-04" db="EMBL/GenBank/DDBJ databases">
        <authorList>
            <person name="Gilroy R."/>
        </authorList>
    </citation>
    <scope>NUCLEOTIDE SEQUENCE</scope>
    <source>
        <strain evidence="4">ChiHecec2B26-446</strain>
    </source>
</reference>
<dbReference type="EMBL" id="DXHV01000025">
    <property type="protein sequence ID" value="HIV99947.1"/>
    <property type="molecule type" value="Genomic_DNA"/>
</dbReference>
<dbReference type="SUPFAM" id="SSF88713">
    <property type="entry name" value="Glycoside hydrolase/deacetylase"/>
    <property type="match status" value="1"/>
</dbReference>
<evidence type="ECO:0000313" key="4">
    <source>
        <dbReference type="EMBL" id="HIV99947.1"/>
    </source>
</evidence>
<dbReference type="GO" id="GO:0016810">
    <property type="term" value="F:hydrolase activity, acting on carbon-nitrogen (but not peptide) bonds"/>
    <property type="evidence" value="ECO:0007669"/>
    <property type="project" value="InterPro"/>
</dbReference>
<sequence length="355" mass="39478">MHRRSFLAGTLGLMAGLFCAPPLTASGFGSTACAFAADNTEHADILAEYAARLQYHMENNGDLRLPALSARDRRRAIPNDNRPPARRTPVTTLPPNSSALEGVVRRVHIESGEKVCALTFDMCELATTTTGFDADIVIWLQDNNIPATFFMGGKWMRTHERRVRQILRDPLFEIGNHAWAHGNFALLSLKRMREEILDTQSQYELLREENIANAGRSGLGESLPPPEALRLFRFPYGRSSEQALQLLNEYGLEPIQWDVVAETGGNNASVSRARQVINKVQPGSILLFHANLVPRGSFQLLRYVATGLQRKGYRFVTVGELLALGTPERARDGYFEKPGDNAELDKRFGTEGTGR</sequence>
<dbReference type="PROSITE" id="PS51677">
    <property type="entry name" value="NODB"/>
    <property type="match status" value="1"/>
</dbReference>
<reference evidence="4" key="1">
    <citation type="journal article" date="2021" name="PeerJ">
        <title>Extensive microbial diversity within the chicken gut microbiome revealed by metagenomics and culture.</title>
        <authorList>
            <person name="Gilroy R."/>
            <person name="Ravi A."/>
            <person name="Getino M."/>
            <person name="Pursley I."/>
            <person name="Horton D.L."/>
            <person name="Alikhan N.F."/>
            <person name="Baker D."/>
            <person name="Gharbi K."/>
            <person name="Hall N."/>
            <person name="Watson M."/>
            <person name="Adriaenssens E.M."/>
            <person name="Foster-Nyarko E."/>
            <person name="Jarju S."/>
            <person name="Secka A."/>
            <person name="Antonio M."/>
            <person name="Oren A."/>
            <person name="Chaudhuri R.R."/>
            <person name="La Ragione R."/>
            <person name="Hildebrand F."/>
            <person name="Pallen M.J."/>
        </authorList>
    </citation>
    <scope>NUCLEOTIDE SEQUENCE</scope>
    <source>
        <strain evidence="4">ChiHecec2B26-446</strain>
    </source>
</reference>
<dbReference type="PANTHER" id="PTHR10587:SF134">
    <property type="entry name" value="SECRETED PROTEIN"/>
    <property type="match status" value="1"/>
</dbReference>
<dbReference type="Gene3D" id="3.20.20.370">
    <property type="entry name" value="Glycoside hydrolase/deacetylase"/>
    <property type="match status" value="1"/>
</dbReference>
<dbReference type="InterPro" id="IPR011330">
    <property type="entry name" value="Glyco_hydro/deAcase_b/a-brl"/>
</dbReference>
<feature type="chain" id="PRO_5038342249" evidence="2">
    <location>
        <begin position="26"/>
        <end position="355"/>
    </location>
</feature>
<evidence type="ECO:0000259" key="3">
    <source>
        <dbReference type="PROSITE" id="PS51677"/>
    </source>
</evidence>
<dbReference type="AlphaFoldDB" id="A0A9D1PV89"/>
<protein>
    <submittedName>
        <fullName evidence="4">Polysaccharide deacetylase family protein</fullName>
    </submittedName>
</protein>
<keyword evidence="2" id="KW-0732">Signal</keyword>
<feature type="domain" description="NodB homology" evidence="3">
    <location>
        <begin position="114"/>
        <end position="316"/>
    </location>
</feature>
<evidence type="ECO:0000256" key="2">
    <source>
        <dbReference type="SAM" id="SignalP"/>
    </source>
</evidence>
<dbReference type="PANTHER" id="PTHR10587">
    <property type="entry name" value="GLYCOSYL TRANSFERASE-RELATED"/>
    <property type="match status" value="1"/>
</dbReference>
<dbReference type="GO" id="GO:0005975">
    <property type="term" value="P:carbohydrate metabolic process"/>
    <property type="evidence" value="ECO:0007669"/>
    <property type="project" value="InterPro"/>
</dbReference>
<feature type="region of interest" description="Disordered" evidence="1">
    <location>
        <begin position="333"/>
        <end position="355"/>
    </location>
</feature>
<dbReference type="PROSITE" id="PS51257">
    <property type="entry name" value="PROKAR_LIPOPROTEIN"/>
    <property type="match status" value="1"/>
</dbReference>
<gene>
    <name evidence="4" type="ORF">H9894_01990</name>
</gene>
<feature type="signal peptide" evidence="2">
    <location>
        <begin position="1"/>
        <end position="25"/>
    </location>
</feature>
<feature type="region of interest" description="Disordered" evidence="1">
    <location>
        <begin position="74"/>
        <end position="95"/>
    </location>
</feature>
<organism evidence="4 5">
    <name type="scientific">Candidatus Desulfovibrio intestinipullorum</name>
    <dbReference type="NCBI Taxonomy" id="2838536"/>
    <lineage>
        <taxon>Bacteria</taxon>
        <taxon>Pseudomonadati</taxon>
        <taxon>Thermodesulfobacteriota</taxon>
        <taxon>Desulfovibrionia</taxon>
        <taxon>Desulfovibrionales</taxon>
        <taxon>Desulfovibrionaceae</taxon>
        <taxon>Desulfovibrio</taxon>
    </lineage>
</organism>
<dbReference type="InterPro" id="IPR002509">
    <property type="entry name" value="NODB_dom"/>
</dbReference>
<comment type="caution">
    <text evidence="4">The sequence shown here is derived from an EMBL/GenBank/DDBJ whole genome shotgun (WGS) entry which is preliminary data.</text>
</comment>